<dbReference type="InterPro" id="IPR050103">
    <property type="entry name" value="Class-III_PLP-dep_AT"/>
</dbReference>
<dbReference type="EMBL" id="JWIO01000075">
    <property type="protein sequence ID" value="KLL09577.1"/>
    <property type="molecule type" value="Genomic_DNA"/>
</dbReference>
<organism evidence="5 6">
    <name type="scientific">Protofrankia coriariae</name>
    <dbReference type="NCBI Taxonomy" id="1562887"/>
    <lineage>
        <taxon>Bacteria</taxon>
        <taxon>Bacillati</taxon>
        <taxon>Actinomycetota</taxon>
        <taxon>Actinomycetes</taxon>
        <taxon>Frankiales</taxon>
        <taxon>Frankiaceae</taxon>
        <taxon>Protofrankia</taxon>
    </lineage>
</organism>
<accession>A0ABR5EYN2</accession>
<keyword evidence="2" id="KW-0032">Aminotransferase</keyword>
<protein>
    <submittedName>
        <fullName evidence="5">Uncharacterized protein</fullName>
    </submittedName>
</protein>
<dbReference type="InterPro" id="IPR015422">
    <property type="entry name" value="PyrdxlP-dep_Trfase_small"/>
</dbReference>
<dbReference type="PANTHER" id="PTHR11986:SF79">
    <property type="entry name" value="ACETYLORNITHINE AMINOTRANSFERASE, MITOCHONDRIAL"/>
    <property type="match status" value="1"/>
</dbReference>
<dbReference type="Gene3D" id="3.90.1150.10">
    <property type="entry name" value="Aspartate Aminotransferase, domain 1"/>
    <property type="match status" value="1"/>
</dbReference>
<reference evidence="5 6" key="1">
    <citation type="submission" date="2014-12" db="EMBL/GenBank/DDBJ databases">
        <title>Frankia sp. BMG5.1 draft genome.</title>
        <authorList>
            <person name="Gtari M."/>
            <person name="Ghodhbane-Gtari F."/>
            <person name="Nouioui I."/>
            <person name="Ktari A."/>
            <person name="Hezbri K."/>
            <person name="Mimouni W."/>
            <person name="Sbissi I."/>
            <person name="Ayari A."/>
            <person name="Yamanaka T."/>
            <person name="Normand P."/>
            <person name="Tisa L.S."/>
            <person name="Boudabous A."/>
        </authorList>
    </citation>
    <scope>NUCLEOTIDE SEQUENCE [LARGE SCALE GENOMIC DNA]</scope>
    <source>
        <strain evidence="5 6">BMG5.1</strain>
    </source>
</reference>
<dbReference type="SUPFAM" id="SSF53383">
    <property type="entry name" value="PLP-dependent transferases"/>
    <property type="match status" value="1"/>
</dbReference>
<keyword evidence="4" id="KW-0663">Pyridoxal phosphate</keyword>
<evidence type="ECO:0000256" key="2">
    <source>
        <dbReference type="ARBA" id="ARBA00022576"/>
    </source>
</evidence>
<dbReference type="InterPro" id="IPR015421">
    <property type="entry name" value="PyrdxlP-dep_Trfase_major"/>
</dbReference>
<comment type="cofactor">
    <cofactor evidence="1">
        <name>pyridoxal 5'-phosphate</name>
        <dbReference type="ChEBI" id="CHEBI:597326"/>
    </cofactor>
</comment>
<evidence type="ECO:0000256" key="3">
    <source>
        <dbReference type="ARBA" id="ARBA00022679"/>
    </source>
</evidence>
<evidence type="ECO:0000313" key="6">
    <source>
        <dbReference type="Proteomes" id="UP000035425"/>
    </source>
</evidence>
<sequence>MIVARSEWEARPRLHDAFADAGHESGALLVLSNLGRDLGGTYFSQSGIQADAHIFGEDLSARQLPFGCLTMSQRAHSVWNNIKDAAAHTTTFGGAAVSLRAVLEALDAADLIEAEDEIVLKRIEGTMTARVRAFHHYVNPPMARLNDAMGMALDIKSALGSRLVLSDGREIIDSGGGSGSNLRGHNPPDLVENVLTAHRPDGRYYDQLESVLQVLTGYPHSVPAVSGGTAVDLAVSFAMLAQPDRKTIVSFRGNYSGKTPISLSLSKHGTLLTESDREAFRPYYANLEYIDLDEPGCESRLETVLNRPDVALVWLELIQGAECRPIPDSIIELVHRCKAPGGYLVGIDEVLTGGWRIGGDFLVHRRLALNVDVSAMAKPLSDMTVPLGVALVTDDVYRRAAARNPKLVEKLTRHYRCELSAHIALNALSGCADPERIVTATRLQEMFAEGLRRIFAQSRIFAAVSGEGGLVRLTLSRRWFPFHRRSALGCALEMALAELVLSNCGVFVPILRFHQRIFADEAELREVLNRLERGTRQMRPVHVYVNAVRGLLTYARRARYFRSAVDWATE</sequence>
<dbReference type="PANTHER" id="PTHR11986">
    <property type="entry name" value="AMINOTRANSFERASE CLASS III"/>
    <property type="match status" value="1"/>
</dbReference>
<proteinExistence type="predicted"/>
<evidence type="ECO:0000256" key="4">
    <source>
        <dbReference type="ARBA" id="ARBA00022898"/>
    </source>
</evidence>
<evidence type="ECO:0000313" key="5">
    <source>
        <dbReference type="EMBL" id="KLL09577.1"/>
    </source>
</evidence>
<dbReference type="Proteomes" id="UP000035425">
    <property type="component" value="Unassembled WGS sequence"/>
</dbReference>
<dbReference type="Pfam" id="PF00202">
    <property type="entry name" value="Aminotran_3"/>
    <property type="match status" value="1"/>
</dbReference>
<gene>
    <name evidence="5" type="ORF">FrCorBMG51_23850</name>
</gene>
<dbReference type="InterPro" id="IPR015424">
    <property type="entry name" value="PyrdxlP-dep_Trfase"/>
</dbReference>
<dbReference type="Gene3D" id="3.40.640.10">
    <property type="entry name" value="Type I PLP-dependent aspartate aminotransferase-like (Major domain)"/>
    <property type="match status" value="1"/>
</dbReference>
<comment type="caution">
    <text evidence="5">The sequence shown here is derived from an EMBL/GenBank/DDBJ whole genome shotgun (WGS) entry which is preliminary data.</text>
</comment>
<dbReference type="InterPro" id="IPR005814">
    <property type="entry name" value="Aminotrans_3"/>
</dbReference>
<evidence type="ECO:0000256" key="1">
    <source>
        <dbReference type="ARBA" id="ARBA00001933"/>
    </source>
</evidence>
<keyword evidence="6" id="KW-1185">Reference proteome</keyword>
<keyword evidence="3" id="KW-0808">Transferase</keyword>
<name>A0ABR5EYN2_9ACTN</name>